<reference evidence="1" key="1">
    <citation type="submission" date="2014-07" db="EMBL/GenBank/DDBJ databases">
        <authorList>
            <person name="Martin A.A"/>
            <person name="De Silva N."/>
        </authorList>
    </citation>
    <scope>NUCLEOTIDE SEQUENCE</scope>
</reference>
<protein>
    <submittedName>
        <fullName evidence="2">Transposase</fullName>
    </submittedName>
</protein>
<sequence length="86" mass="10270">MKKFKAAEKDNTKTEQLIKTTQKIRRQLNTRLEYYISKNEFPSVFKHSQMMLLYKSGNHNDVKNFRPLSLLPNLMKIFTGIIHDRI</sequence>
<dbReference type="Proteomes" id="UP000035680">
    <property type="component" value="Unassembled WGS sequence"/>
</dbReference>
<accession>A0A0K0FSL1</accession>
<proteinExistence type="predicted"/>
<keyword evidence="1" id="KW-1185">Reference proteome</keyword>
<reference evidence="2" key="2">
    <citation type="submission" date="2015-08" db="UniProtKB">
        <authorList>
            <consortium name="WormBaseParasite"/>
        </authorList>
    </citation>
    <scope>IDENTIFICATION</scope>
</reference>
<dbReference type="WBParaSite" id="SVE_1387000.1">
    <property type="protein sequence ID" value="SVE_1387000.1"/>
    <property type="gene ID" value="SVE_1387000"/>
</dbReference>
<evidence type="ECO:0000313" key="1">
    <source>
        <dbReference type="Proteomes" id="UP000035680"/>
    </source>
</evidence>
<dbReference type="AlphaFoldDB" id="A0A0K0FSL1"/>
<organism evidence="1 2">
    <name type="scientific">Strongyloides venezuelensis</name>
    <name type="common">Threadworm</name>
    <dbReference type="NCBI Taxonomy" id="75913"/>
    <lineage>
        <taxon>Eukaryota</taxon>
        <taxon>Metazoa</taxon>
        <taxon>Ecdysozoa</taxon>
        <taxon>Nematoda</taxon>
        <taxon>Chromadorea</taxon>
        <taxon>Rhabditida</taxon>
        <taxon>Tylenchina</taxon>
        <taxon>Panagrolaimomorpha</taxon>
        <taxon>Strongyloidoidea</taxon>
        <taxon>Strongyloididae</taxon>
        <taxon>Strongyloides</taxon>
    </lineage>
</organism>
<name>A0A0K0FSL1_STRVS</name>
<evidence type="ECO:0000313" key="2">
    <source>
        <dbReference type="WBParaSite" id="SVE_1387000.1"/>
    </source>
</evidence>